<dbReference type="PANTHER" id="PTHR30038">
    <property type="entry name" value="ALDEHYDE FERREDOXIN OXIDOREDUCTASE"/>
    <property type="match status" value="1"/>
</dbReference>
<feature type="region of interest" description="Disordered" evidence="9">
    <location>
        <begin position="421"/>
        <end position="440"/>
    </location>
</feature>
<dbReference type="EC" id="1.2.7.5" evidence="11"/>
<keyword evidence="7" id="KW-0411">Iron-sulfur</keyword>
<keyword evidence="4" id="KW-0479">Metal-binding</keyword>
<dbReference type="GO" id="GO:0009055">
    <property type="term" value="F:electron transfer activity"/>
    <property type="evidence" value="ECO:0007669"/>
    <property type="project" value="InterPro"/>
</dbReference>
<dbReference type="SMART" id="SM00790">
    <property type="entry name" value="AFOR_N"/>
    <property type="match status" value="1"/>
</dbReference>
<dbReference type="SUPFAM" id="SSF48310">
    <property type="entry name" value="Aldehyde ferredoxin oxidoreductase, C-terminal domains"/>
    <property type="match status" value="1"/>
</dbReference>
<dbReference type="GO" id="GO:0051539">
    <property type="term" value="F:4 iron, 4 sulfur cluster binding"/>
    <property type="evidence" value="ECO:0007669"/>
    <property type="project" value="UniProtKB-KW"/>
</dbReference>
<evidence type="ECO:0000313" key="11">
    <source>
        <dbReference type="EMBL" id="NJB69071.1"/>
    </source>
</evidence>
<accession>A0A846QLU2</accession>
<dbReference type="PANTHER" id="PTHR30038:SF0">
    <property type="entry name" value="TUNGSTEN-CONTAINING ALDEHYDE FERREDOXIN OXIDOREDUCTASE"/>
    <property type="match status" value="1"/>
</dbReference>
<dbReference type="Gene3D" id="3.60.9.10">
    <property type="entry name" value="Aldehyde ferredoxin oxidoreductase, N-terminal domain"/>
    <property type="match status" value="1"/>
</dbReference>
<evidence type="ECO:0000256" key="8">
    <source>
        <dbReference type="ARBA" id="ARBA00049934"/>
    </source>
</evidence>
<organism evidence="11 12">
    <name type="scientific">Desulfobaculum xiamenense</name>
    <dbReference type="NCBI Taxonomy" id="995050"/>
    <lineage>
        <taxon>Bacteria</taxon>
        <taxon>Pseudomonadati</taxon>
        <taxon>Thermodesulfobacteriota</taxon>
        <taxon>Desulfovibrionia</taxon>
        <taxon>Desulfovibrionales</taxon>
        <taxon>Desulfovibrionaceae</taxon>
        <taxon>Desulfobaculum</taxon>
    </lineage>
</organism>
<dbReference type="InterPro" id="IPR013984">
    <property type="entry name" value="Ald_Fedxn_OxRdtase_dom2"/>
</dbReference>
<dbReference type="Pfam" id="PF02730">
    <property type="entry name" value="AFOR_N"/>
    <property type="match status" value="1"/>
</dbReference>
<dbReference type="AlphaFoldDB" id="A0A846QLU2"/>
<evidence type="ECO:0000256" key="7">
    <source>
        <dbReference type="ARBA" id="ARBA00023014"/>
    </source>
</evidence>
<reference evidence="11 12" key="1">
    <citation type="submission" date="2020-03" db="EMBL/GenBank/DDBJ databases">
        <title>Genomic Encyclopedia of Type Strains, Phase IV (KMG-IV): sequencing the most valuable type-strain genomes for metagenomic binning, comparative biology and taxonomic classification.</title>
        <authorList>
            <person name="Goeker M."/>
        </authorList>
    </citation>
    <scope>NUCLEOTIDE SEQUENCE [LARGE SCALE GENOMIC DNA]</scope>
    <source>
        <strain evidence="11 12">DSM 24233</strain>
    </source>
</reference>
<evidence type="ECO:0000256" key="6">
    <source>
        <dbReference type="ARBA" id="ARBA00023004"/>
    </source>
</evidence>
<dbReference type="Pfam" id="PF01314">
    <property type="entry name" value="AFOR_C"/>
    <property type="match status" value="1"/>
</dbReference>
<dbReference type="Gene3D" id="1.10.569.10">
    <property type="entry name" value="Aldehyde Ferredoxin Oxidoreductase Protein, subunit A, domain 2"/>
    <property type="match status" value="1"/>
</dbReference>
<evidence type="ECO:0000256" key="9">
    <source>
        <dbReference type="SAM" id="MobiDB-lite"/>
    </source>
</evidence>
<feature type="region of interest" description="Disordered" evidence="9">
    <location>
        <begin position="522"/>
        <end position="546"/>
    </location>
</feature>
<dbReference type="GO" id="GO:0033726">
    <property type="term" value="F:aldehyde ferredoxin oxidoreductase activity"/>
    <property type="evidence" value="ECO:0007669"/>
    <property type="project" value="UniProtKB-EC"/>
</dbReference>
<protein>
    <submittedName>
        <fullName evidence="11">Aldehyde:ferredoxin oxidoreductase</fullName>
        <ecNumber evidence="11">1.2.7.5</ecNumber>
    </submittedName>
</protein>
<keyword evidence="6" id="KW-0408">Iron</keyword>
<comment type="cofactor">
    <cofactor evidence="8">
        <name>tungstopterin</name>
        <dbReference type="ChEBI" id="CHEBI:30402"/>
    </cofactor>
</comment>
<name>A0A846QLU2_9BACT</name>
<keyword evidence="5 11" id="KW-0560">Oxidoreductase</keyword>
<evidence type="ECO:0000256" key="5">
    <source>
        <dbReference type="ARBA" id="ARBA00023002"/>
    </source>
</evidence>
<dbReference type="EMBL" id="JAATJA010000003">
    <property type="protein sequence ID" value="NJB69071.1"/>
    <property type="molecule type" value="Genomic_DNA"/>
</dbReference>
<evidence type="ECO:0000259" key="10">
    <source>
        <dbReference type="SMART" id="SM00790"/>
    </source>
</evidence>
<feature type="domain" description="Aldehyde ferredoxin oxidoreductase N-terminal" evidence="10">
    <location>
        <begin position="1"/>
        <end position="206"/>
    </location>
</feature>
<dbReference type="InterPro" id="IPR036021">
    <property type="entry name" value="Tungsten_al_ferr_oxy-like_C"/>
</dbReference>
<dbReference type="GO" id="GO:0046872">
    <property type="term" value="F:metal ion binding"/>
    <property type="evidence" value="ECO:0007669"/>
    <property type="project" value="UniProtKB-KW"/>
</dbReference>
<evidence type="ECO:0000256" key="2">
    <source>
        <dbReference type="ARBA" id="ARBA00011032"/>
    </source>
</evidence>
<dbReference type="Proteomes" id="UP000580856">
    <property type="component" value="Unassembled WGS sequence"/>
</dbReference>
<evidence type="ECO:0000313" key="12">
    <source>
        <dbReference type="Proteomes" id="UP000580856"/>
    </source>
</evidence>
<dbReference type="InterPro" id="IPR013985">
    <property type="entry name" value="Ald_Fedxn_OxRdtase_dom3"/>
</dbReference>
<dbReference type="InterPro" id="IPR036503">
    <property type="entry name" value="Ald_Fedxn_OxRdtase_N_sf"/>
</dbReference>
<comment type="cofactor">
    <cofactor evidence="1">
        <name>[4Fe-4S] cluster</name>
        <dbReference type="ChEBI" id="CHEBI:49883"/>
    </cofactor>
</comment>
<sequence>MRILRINTRTRTFAFESASPLGGLGGRALTARIIATEVVPDSHPLSAANRLVLAAGILSGTSAASSGRISVGAKSPLTGGMKESNAGGQFARHMARLGLRAIIIEDKPESPAAPCILHISAHSVEFRDAAELSGLRSYAAQERLCALYGPHAVSALIGPAGEQCLKAATIQFSDSDGLPSRAAGCGGMGAVMGSKGIKAIVLNDDGDEHAPVADPEAFRAARREWAGILHDQPAPDAASPSFGTAALADLLGLSNHEEPRHRIEPFEGASRICGETLAEAIDAHGASTRRGCHSGCVIQCSRIFTDANGAFVTSGHPHETIWRFGADLLIGDLDIVARMDRACDELGLDSLEMARTLAIAMEAGLIMWGDGPAALRMLLRVDADEQLGRMLGNGAAFAAAAFGVTRLPSLDTLRIAKGDPRAAKKRERIHPAAGPASTDTTVASIASDDTLGHDPHIATAAADSLGLCIFVAFAVMRDPRGLPCMARMLTALTGSEWTEERLKALGADCLSDERNFNERAGADAGAATDAHHHSVATDGTPWRKNQ</sequence>
<dbReference type="InterPro" id="IPR013983">
    <property type="entry name" value="Ald_Fedxn_OxRdtase_N"/>
</dbReference>
<gene>
    <name evidence="11" type="ORF">GGQ74_002765</name>
</gene>
<evidence type="ECO:0000256" key="4">
    <source>
        <dbReference type="ARBA" id="ARBA00022723"/>
    </source>
</evidence>
<proteinExistence type="inferred from homology"/>
<keyword evidence="12" id="KW-1185">Reference proteome</keyword>
<dbReference type="InterPro" id="IPR051919">
    <property type="entry name" value="W-dependent_AOR"/>
</dbReference>
<keyword evidence="3" id="KW-0004">4Fe-4S</keyword>
<evidence type="ECO:0000256" key="1">
    <source>
        <dbReference type="ARBA" id="ARBA00001966"/>
    </source>
</evidence>
<dbReference type="SUPFAM" id="SSF56228">
    <property type="entry name" value="Aldehyde ferredoxin oxidoreductase, N-terminal domain"/>
    <property type="match status" value="1"/>
</dbReference>
<dbReference type="InterPro" id="IPR001203">
    <property type="entry name" value="OxRdtase_Ald_Fedxn_C"/>
</dbReference>
<evidence type="ECO:0000256" key="3">
    <source>
        <dbReference type="ARBA" id="ARBA00022485"/>
    </source>
</evidence>
<dbReference type="RefSeq" id="WP_167942158.1">
    <property type="nucleotide sequence ID" value="NZ_JAATJA010000003.1"/>
</dbReference>
<dbReference type="Gene3D" id="1.10.599.10">
    <property type="entry name" value="Aldehyde Ferredoxin Oxidoreductase Protein, subunit A, domain 3"/>
    <property type="match status" value="1"/>
</dbReference>
<comment type="similarity">
    <text evidence="2">Belongs to the AOR/FOR family.</text>
</comment>
<comment type="caution">
    <text evidence="11">The sequence shown here is derived from an EMBL/GenBank/DDBJ whole genome shotgun (WGS) entry which is preliminary data.</text>
</comment>